<name>A0A839CR28_9ENTR</name>
<organism evidence="1 2">
    <name type="scientific">Klebsiella grimontii</name>
    <dbReference type="NCBI Taxonomy" id="2058152"/>
    <lineage>
        <taxon>Bacteria</taxon>
        <taxon>Pseudomonadati</taxon>
        <taxon>Pseudomonadota</taxon>
        <taxon>Gammaproteobacteria</taxon>
        <taxon>Enterobacterales</taxon>
        <taxon>Enterobacteriaceae</taxon>
        <taxon>Klebsiella/Raoultella group</taxon>
        <taxon>Klebsiella</taxon>
    </lineage>
</organism>
<gene>
    <name evidence="1" type="ORF">HV064_19365</name>
</gene>
<protein>
    <submittedName>
        <fullName evidence="1">Ead/Ea22-like family protein</fullName>
    </submittedName>
</protein>
<sequence length="181" mass="20411">MWEAWKAAGAELVEALEKAQQHIARQEQIILNQDESLSIRRGELEAAQQERDNWRTSFDNERFRADKLKAHIDDIEPIRAAAEKLVRCKGRYHSELNYRALASLFGVTAPDLPPLEHENVHYADAAEMEIAALRQRIAELESSTVTVTLPTTRLWAGVTECYEKSDVIAAIRAAGVEVSDD</sequence>
<accession>A0A839CR28</accession>
<reference evidence="1 2" key="1">
    <citation type="submission" date="2020-06" db="EMBL/GenBank/DDBJ databases">
        <title>REHAB project genomes.</title>
        <authorList>
            <person name="Shaw L.P."/>
        </authorList>
    </citation>
    <scope>NUCLEOTIDE SEQUENCE [LARGE SCALE GENOMIC DNA]</scope>
    <source>
        <strain evidence="1 2">RHBSTW-00092</strain>
    </source>
</reference>
<dbReference type="AlphaFoldDB" id="A0A839CR28"/>
<evidence type="ECO:0000313" key="1">
    <source>
        <dbReference type="EMBL" id="MBA8126042.1"/>
    </source>
</evidence>
<dbReference type="EMBL" id="JABXRN010000001">
    <property type="protein sequence ID" value="MBA8126042.1"/>
    <property type="molecule type" value="Genomic_DNA"/>
</dbReference>
<evidence type="ECO:0000313" key="2">
    <source>
        <dbReference type="Proteomes" id="UP000557483"/>
    </source>
</evidence>
<dbReference type="Proteomes" id="UP000557483">
    <property type="component" value="Unassembled WGS sequence"/>
</dbReference>
<dbReference type="InterPro" id="IPR025153">
    <property type="entry name" value="Ead_Ea22"/>
</dbReference>
<dbReference type="Pfam" id="PF13935">
    <property type="entry name" value="Ead_Ea22"/>
    <property type="match status" value="1"/>
</dbReference>
<comment type="caution">
    <text evidence="1">The sequence shown here is derived from an EMBL/GenBank/DDBJ whole genome shotgun (WGS) entry which is preliminary data.</text>
</comment>
<proteinExistence type="predicted"/>